<dbReference type="SMART" id="SM00858">
    <property type="entry name" value="SAF"/>
    <property type="match status" value="1"/>
</dbReference>
<name>A0ABS2CLZ8_9MICO</name>
<keyword evidence="4" id="KW-1185">Reference proteome</keyword>
<reference evidence="3" key="1">
    <citation type="submission" date="2021-02" db="EMBL/GenBank/DDBJ databases">
        <title>Phycicoccus sp. MQZ13P-5T, whole genome shotgun sequence.</title>
        <authorList>
            <person name="Tuo L."/>
        </authorList>
    </citation>
    <scope>NUCLEOTIDE SEQUENCE</scope>
    <source>
        <strain evidence="3">MQZ13P-5</strain>
    </source>
</reference>
<dbReference type="InterPro" id="IPR013974">
    <property type="entry name" value="SAF"/>
</dbReference>
<evidence type="ECO:0000313" key="3">
    <source>
        <dbReference type="EMBL" id="MBM6400909.1"/>
    </source>
</evidence>
<dbReference type="RefSeq" id="WP_204131380.1">
    <property type="nucleotide sequence ID" value="NZ_JAFDVD010000012.1"/>
</dbReference>
<dbReference type="Pfam" id="PF08666">
    <property type="entry name" value="SAF"/>
    <property type="match status" value="1"/>
</dbReference>
<dbReference type="EMBL" id="JAFDVD010000012">
    <property type="protein sequence ID" value="MBM6400909.1"/>
    <property type="molecule type" value="Genomic_DNA"/>
</dbReference>
<accession>A0ABS2CLZ8</accession>
<dbReference type="Proteomes" id="UP001430172">
    <property type="component" value="Unassembled WGS sequence"/>
</dbReference>
<sequence>MSELPTPTASRLRAPSWRDSRLLVGVLLVVVSTVLGALVVARADRRVPVYAAAGAVAPGQPLTADDVTVVRVQLGDGTAAYLPADAPLPADAYALRDLRAGELVPRSSVGTAATVDRQQVALQVDATSAASLRRGALVDVYVNRPVEGTTVGVVRLQGPERVLERAAVVAVAEEDSVLAGAEQTRAVRVMVPRDAVRGLVADVDVGARITLVPVPGGGS</sequence>
<keyword evidence="1" id="KW-0472">Membrane</keyword>
<gene>
    <name evidence="3" type="ORF">JQN70_10970</name>
</gene>
<proteinExistence type="predicted"/>
<evidence type="ECO:0000313" key="4">
    <source>
        <dbReference type="Proteomes" id="UP001430172"/>
    </source>
</evidence>
<organism evidence="3 4">
    <name type="scientific">Phycicoccus sonneratiae</name>
    <dbReference type="NCBI Taxonomy" id="2807628"/>
    <lineage>
        <taxon>Bacteria</taxon>
        <taxon>Bacillati</taxon>
        <taxon>Actinomycetota</taxon>
        <taxon>Actinomycetes</taxon>
        <taxon>Micrococcales</taxon>
        <taxon>Intrasporangiaceae</taxon>
        <taxon>Phycicoccus</taxon>
    </lineage>
</organism>
<evidence type="ECO:0000256" key="1">
    <source>
        <dbReference type="SAM" id="Phobius"/>
    </source>
</evidence>
<dbReference type="CDD" id="cd11614">
    <property type="entry name" value="SAF_CpaB_FlgA_like"/>
    <property type="match status" value="1"/>
</dbReference>
<evidence type="ECO:0000259" key="2">
    <source>
        <dbReference type="SMART" id="SM00858"/>
    </source>
</evidence>
<comment type="caution">
    <text evidence="3">The sequence shown here is derived from an EMBL/GenBank/DDBJ whole genome shotgun (WGS) entry which is preliminary data.</text>
</comment>
<feature type="domain" description="SAF" evidence="2">
    <location>
        <begin position="47"/>
        <end position="110"/>
    </location>
</feature>
<keyword evidence="1" id="KW-1133">Transmembrane helix</keyword>
<protein>
    <recommendedName>
        <fullName evidence="2">SAF domain-containing protein</fullName>
    </recommendedName>
</protein>
<keyword evidence="1" id="KW-0812">Transmembrane</keyword>
<feature type="transmembrane region" description="Helical" evidence="1">
    <location>
        <begin position="20"/>
        <end position="41"/>
    </location>
</feature>